<protein>
    <submittedName>
        <fullName evidence="9">C-type cytochrome</fullName>
    </submittedName>
</protein>
<dbReference type="InterPro" id="IPR050597">
    <property type="entry name" value="Cytochrome_c_Oxidase_Subunit"/>
</dbReference>
<evidence type="ECO:0000256" key="6">
    <source>
        <dbReference type="PROSITE-ProRule" id="PRU00433"/>
    </source>
</evidence>
<dbReference type="Gene3D" id="1.10.760.10">
    <property type="entry name" value="Cytochrome c-like domain"/>
    <property type="match status" value="2"/>
</dbReference>
<dbReference type="GO" id="GO:0046872">
    <property type="term" value="F:metal ion binding"/>
    <property type="evidence" value="ECO:0007669"/>
    <property type="project" value="UniProtKB-KW"/>
</dbReference>
<dbReference type="SUPFAM" id="SSF46626">
    <property type="entry name" value="Cytochrome c"/>
    <property type="match status" value="2"/>
</dbReference>
<dbReference type="Pfam" id="PF00034">
    <property type="entry name" value="Cytochrom_C"/>
    <property type="match status" value="1"/>
</dbReference>
<evidence type="ECO:0000313" key="10">
    <source>
        <dbReference type="Proteomes" id="UP000449846"/>
    </source>
</evidence>
<dbReference type="OrthoDB" id="9773456at2"/>
<keyword evidence="7" id="KW-0732">Signal</keyword>
<dbReference type="PANTHER" id="PTHR33751">
    <property type="entry name" value="CBB3-TYPE CYTOCHROME C OXIDASE SUBUNIT FIXP"/>
    <property type="match status" value="1"/>
</dbReference>
<sequence length="191" mass="20338">MRGMLSLALGGLLLAGGALADPVGNRADGRKLAGQCRTCHGLDGKSQMPVAPNIGGESETYIRAQLTAFRDGRRVNEMMTIVTRNLNDQQIADLAAWYAGHRITVTMTADPTGAPEQCVTCHGADGIRLIDEAPNLAGENNIYIDTQLKAFRSGSRPSEIMAPVAAELTDAQIRAVADWYGATQIAIETVE</sequence>
<feature type="chain" id="PRO_5032445575" evidence="7">
    <location>
        <begin position="21"/>
        <end position="191"/>
    </location>
</feature>
<evidence type="ECO:0000256" key="1">
    <source>
        <dbReference type="ARBA" id="ARBA00022448"/>
    </source>
</evidence>
<feature type="domain" description="Cytochrome c" evidence="8">
    <location>
        <begin position="24"/>
        <end position="102"/>
    </location>
</feature>
<dbReference type="GO" id="GO:0009055">
    <property type="term" value="F:electron transfer activity"/>
    <property type="evidence" value="ECO:0007669"/>
    <property type="project" value="InterPro"/>
</dbReference>
<reference evidence="9 10" key="1">
    <citation type="submission" date="2019-11" db="EMBL/GenBank/DDBJ databases">
        <authorList>
            <person name="Dong K."/>
        </authorList>
    </citation>
    <scope>NUCLEOTIDE SEQUENCE [LARGE SCALE GENOMIC DNA]</scope>
    <source>
        <strain evidence="9 10">NBRC 112902</strain>
    </source>
</reference>
<accession>A0A844HH66</accession>
<name>A0A844HH66_9RHOB</name>
<keyword evidence="3 6" id="KW-0479">Metal-binding</keyword>
<evidence type="ECO:0000256" key="4">
    <source>
        <dbReference type="ARBA" id="ARBA00022982"/>
    </source>
</evidence>
<keyword evidence="4" id="KW-0249">Electron transport</keyword>
<dbReference type="Proteomes" id="UP000449846">
    <property type="component" value="Unassembled WGS sequence"/>
</dbReference>
<comment type="caution">
    <text evidence="9">The sequence shown here is derived from an EMBL/GenBank/DDBJ whole genome shotgun (WGS) entry which is preliminary data.</text>
</comment>
<dbReference type="GO" id="GO:0020037">
    <property type="term" value="F:heme binding"/>
    <property type="evidence" value="ECO:0007669"/>
    <property type="project" value="InterPro"/>
</dbReference>
<evidence type="ECO:0000256" key="5">
    <source>
        <dbReference type="ARBA" id="ARBA00023004"/>
    </source>
</evidence>
<evidence type="ECO:0000256" key="3">
    <source>
        <dbReference type="ARBA" id="ARBA00022723"/>
    </source>
</evidence>
<dbReference type="RefSeq" id="WP_155039320.1">
    <property type="nucleotide sequence ID" value="NZ_JBHGCD010000003.1"/>
</dbReference>
<evidence type="ECO:0000259" key="8">
    <source>
        <dbReference type="PROSITE" id="PS51007"/>
    </source>
</evidence>
<gene>
    <name evidence="9" type="ORF">GL300_09125</name>
</gene>
<organism evidence="9 10">
    <name type="scientific">Paracoccus litorisediminis</name>
    <dbReference type="NCBI Taxonomy" id="2006130"/>
    <lineage>
        <taxon>Bacteria</taxon>
        <taxon>Pseudomonadati</taxon>
        <taxon>Pseudomonadota</taxon>
        <taxon>Alphaproteobacteria</taxon>
        <taxon>Rhodobacterales</taxon>
        <taxon>Paracoccaceae</taxon>
        <taxon>Paracoccus</taxon>
    </lineage>
</organism>
<proteinExistence type="predicted"/>
<feature type="signal peptide" evidence="7">
    <location>
        <begin position="1"/>
        <end position="20"/>
    </location>
</feature>
<dbReference type="InterPro" id="IPR009056">
    <property type="entry name" value="Cyt_c-like_dom"/>
</dbReference>
<keyword evidence="1" id="KW-0813">Transport</keyword>
<dbReference type="AlphaFoldDB" id="A0A844HH66"/>
<keyword evidence="5 6" id="KW-0408">Iron</keyword>
<keyword evidence="2 6" id="KW-0349">Heme</keyword>
<dbReference type="Pfam" id="PF13442">
    <property type="entry name" value="Cytochrome_CBB3"/>
    <property type="match status" value="1"/>
</dbReference>
<evidence type="ECO:0000313" key="9">
    <source>
        <dbReference type="EMBL" id="MTH59373.1"/>
    </source>
</evidence>
<dbReference type="PROSITE" id="PS51007">
    <property type="entry name" value="CYTC"/>
    <property type="match status" value="2"/>
</dbReference>
<feature type="domain" description="Cytochrome c" evidence="8">
    <location>
        <begin position="95"/>
        <end position="184"/>
    </location>
</feature>
<keyword evidence="10" id="KW-1185">Reference proteome</keyword>
<evidence type="ECO:0000256" key="2">
    <source>
        <dbReference type="ARBA" id="ARBA00022617"/>
    </source>
</evidence>
<evidence type="ECO:0000256" key="7">
    <source>
        <dbReference type="SAM" id="SignalP"/>
    </source>
</evidence>
<dbReference type="EMBL" id="WMIG01000003">
    <property type="protein sequence ID" value="MTH59373.1"/>
    <property type="molecule type" value="Genomic_DNA"/>
</dbReference>
<dbReference type="InterPro" id="IPR036909">
    <property type="entry name" value="Cyt_c-like_dom_sf"/>
</dbReference>
<dbReference type="PANTHER" id="PTHR33751:SF9">
    <property type="entry name" value="CYTOCHROME C4"/>
    <property type="match status" value="1"/>
</dbReference>